<dbReference type="InterPro" id="IPR050109">
    <property type="entry name" value="HTH-type_TetR-like_transc_reg"/>
</dbReference>
<dbReference type="SUPFAM" id="SSF46689">
    <property type="entry name" value="Homeodomain-like"/>
    <property type="match status" value="1"/>
</dbReference>
<accession>A0ABW7XER0</accession>
<evidence type="ECO:0000313" key="7">
    <source>
        <dbReference type="Proteomes" id="UP001611580"/>
    </source>
</evidence>
<protein>
    <submittedName>
        <fullName evidence="6">TetR/AcrR family transcriptional regulator</fullName>
    </submittedName>
</protein>
<evidence type="ECO:0000256" key="4">
    <source>
        <dbReference type="PROSITE-ProRule" id="PRU00335"/>
    </source>
</evidence>
<dbReference type="SUPFAM" id="SSF48498">
    <property type="entry name" value="Tetracyclin repressor-like, C-terminal domain"/>
    <property type="match status" value="1"/>
</dbReference>
<dbReference type="PROSITE" id="PS50977">
    <property type="entry name" value="HTH_TETR_2"/>
    <property type="match status" value="1"/>
</dbReference>
<dbReference type="Proteomes" id="UP001611580">
    <property type="component" value="Unassembled WGS sequence"/>
</dbReference>
<evidence type="ECO:0000313" key="6">
    <source>
        <dbReference type="EMBL" id="MFI2485853.1"/>
    </source>
</evidence>
<proteinExistence type="predicted"/>
<dbReference type="EMBL" id="JBIRYI010000001">
    <property type="protein sequence ID" value="MFI2485853.1"/>
    <property type="molecule type" value="Genomic_DNA"/>
</dbReference>
<dbReference type="Pfam" id="PF21597">
    <property type="entry name" value="TetR_C_43"/>
    <property type="match status" value="1"/>
</dbReference>
<dbReference type="InterPro" id="IPR009057">
    <property type="entry name" value="Homeodomain-like_sf"/>
</dbReference>
<dbReference type="PRINTS" id="PR00455">
    <property type="entry name" value="HTHTETR"/>
</dbReference>
<keyword evidence="2 4" id="KW-0238">DNA-binding</keyword>
<organism evidence="6 7">
    <name type="scientific">Promicromonospora kroppenstedtii</name>
    <dbReference type="NCBI Taxonomy" id="440482"/>
    <lineage>
        <taxon>Bacteria</taxon>
        <taxon>Bacillati</taxon>
        <taxon>Actinomycetota</taxon>
        <taxon>Actinomycetes</taxon>
        <taxon>Micrococcales</taxon>
        <taxon>Promicromonosporaceae</taxon>
        <taxon>Promicromonospora</taxon>
    </lineage>
</organism>
<gene>
    <name evidence="6" type="ORF">ACH47X_03035</name>
</gene>
<feature type="DNA-binding region" description="H-T-H motif" evidence="4">
    <location>
        <begin position="42"/>
        <end position="61"/>
    </location>
</feature>
<dbReference type="Pfam" id="PF00440">
    <property type="entry name" value="TetR_N"/>
    <property type="match status" value="1"/>
</dbReference>
<dbReference type="Gene3D" id="1.10.357.10">
    <property type="entry name" value="Tetracycline Repressor, domain 2"/>
    <property type="match status" value="1"/>
</dbReference>
<evidence type="ECO:0000256" key="1">
    <source>
        <dbReference type="ARBA" id="ARBA00023015"/>
    </source>
</evidence>
<reference evidence="6 7" key="1">
    <citation type="submission" date="2024-10" db="EMBL/GenBank/DDBJ databases">
        <title>The Natural Products Discovery Center: Release of the First 8490 Sequenced Strains for Exploring Actinobacteria Biosynthetic Diversity.</title>
        <authorList>
            <person name="Kalkreuter E."/>
            <person name="Kautsar S.A."/>
            <person name="Yang D."/>
            <person name="Bader C.D."/>
            <person name="Teijaro C.N."/>
            <person name="Fluegel L."/>
            <person name="Davis C.M."/>
            <person name="Simpson J.R."/>
            <person name="Lauterbach L."/>
            <person name="Steele A.D."/>
            <person name="Gui C."/>
            <person name="Meng S."/>
            <person name="Li G."/>
            <person name="Viehrig K."/>
            <person name="Ye F."/>
            <person name="Su P."/>
            <person name="Kiefer A.F."/>
            <person name="Nichols A."/>
            <person name="Cepeda A.J."/>
            <person name="Yan W."/>
            <person name="Fan B."/>
            <person name="Jiang Y."/>
            <person name="Adhikari A."/>
            <person name="Zheng C.-J."/>
            <person name="Schuster L."/>
            <person name="Cowan T.M."/>
            <person name="Smanski M.J."/>
            <person name="Chevrette M.G."/>
            <person name="De Carvalho L.P.S."/>
            <person name="Shen B."/>
        </authorList>
    </citation>
    <scope>NUCLEOTIDE SEQUENCE [LARGE SCALE GENOMIC DNA]</scope>
    <source>
        <strain evidence="6 7">NPDC019481</strain>
    </source>
</reference>
<dbReference type="InterPro" id="IPR036271">
    <property type="entry name" value="Tet_transcr_reg_TetR-rel_C_sf"/>
</dbReference>
<dbReference type="PANTHER" id="PTHR30055">
    <property type="entry name" value="HTH-TYPE TRANSCRIPTIONAL REGULATOR RUTR"/>
    <property type="match status" value="1"/>
</dbReference>
<keyword evidence="7" id="KW-1185">Reference proteome</keyword>
<comment type="caution">
    <text evidence="6">The sequence shown here is derived from an EMBL/GenBank/DDBJ whole genome shotgun (WGS) entry which is preliminary data.</text>
</comment>
<sequence length="202" mass="20686">MTEISAAPAAPARPLRADARRNYDRILAAAGAEVARSGANASLEEIARQAGVGSATLHRHFPTRQALLEEVFHDRVEALCVQARELAAGDDPGEALVTWLRAVAVYGATTRGLAASLMMGPPHPPSGAGCGSMLLDAGGELLRRAQGAGAVRPETTMVDLLTLVNAVSLVTEGAADAADEAVRLVSLAIDGVRPLPVSGPAA</sequence>
<keyword evidence="1" id="KW-0805">Transcription regulation</keyword>
<evidence type="ECO:0000256" key="2">
    <source>
        <dbReference type="ARBA" id="ARBA00023125"/>
    </source>
</evidence>
<dbReference type="InterPro" id="IPR049445">
    <property type="entry name" value="TetR_SbtR-like_C"/>
</dbReference>
<dbReference type="InterPro" id="IPR001647">
    <property type="entry name" value="HTH_TetR"/>
</dbReference>
<evidence type="ECO:0000256" key="3">
    <source>
        <dbReference type="ARBA" id="ARBA00023163"/>
    </source>
</evidence>
<feature type="domain" description="HTH tetR-type" evidence="5">
    <location>
        <begin position="20"/>
        <end position="79"/>
    </location>
</feature>
<dbReference type="PANTHER" id="PTHR30055:SF234">
    <property type="entry name" value="HTH-TYPE TRANSCRIPTIONAL REGULATOR BETI"/>
    <property type="match status" value="1"/>
</dbReference>
<name>A0ABW7XER0_9MICO</name>
<dbReference type="RefSeq" id="WP_397401253.1">
    <property type="nucleotide sequence ID" value="NZ_JBIRYI010000001.1"/>
</dbReference>
<keyword evidence="3" id="KW-0804">Transcription</keyword>
<evidence type="ECO:0000259" key="5">
    <source>
        <dbReference type="PROSITE" id="PS50977"/>
    </source>
</evidence>